<organism evidence="1">
    <name type="scientific">uncultured Desulfobacterium sp</name>
    <dbReference type="NCBI Taxonomy" id="201089"/>
    <lineage>
        <taxon>Bacteria</taxon>
        <taxon>Pseudomonadati</taxon>
        <taxon>Thermodesulfobacteriota</taxon>
        <taxon>Desulfobacteria</taxon>
        <taxon>Desulfobacterales</taxon>
        <taxon>Desulfobacteriaceae</taxon>
        <taxon>Desulfobacterium</taxon>
        <taxon>environmental samples</taxon>
    </lineage>
</organism>
<accession>A0A445N0W3</accession>
<dbReference type="AntiFam" id="ANF00057">
    <property type="entry name" value="Translation of E. coli type CRISPR repeat"/>
</dbReference>
<name>A0A445N0W3_9BACT</name>
<sequence>MPRFTPTCVGTMLWGKMKDYSETVHPHVRGDNQDRNKSDL</sequence>
<dbReference type="AlphaFoldDB" id="A0A445N0W3"/>
<reference evidence="1" key="1">
    <citation type="submission" date="2018-01" db="EMBL/GenBank/DDBJ databases">
        <authorList>
            <person name="Regsiter A."/>
            <person name="William W."/>
        </authorList>
    </citation>
    <scope>NUCLEOTIDE SEQUENCE</scope>
    <source>
        <strain evidence="1">TRIP AH-1</strain>
    </source>
</reference>
<evidence type="ECO:0000313" key="1">
    <source>
        <dbReference type="EMBL" id="SPD75242.1"/>
    </source>
</evidence>
<gene>
    <name evidence="1" type="ORF">PITCH_A50044</name>
</gene>
<protein>
    <submittedName>
        <fullName evidence="1">Uncharacterized protein</fullName>
    </submittedName>
</protein>
<proteinExistence type="predicted"/>
<dbReference type="EMBL" id="OJIN01000192">
    <property type="protein sequence ID" value="SPD75242.1"/>
    <property type="molecule type" value="Genomic_DNA"/>
</dbReference>